<evidence type="ECO:0000313" key="3">
    <source>
        <dbReference type="Proteomes" id="UP000603227"/>
    </source>
</evidence>
<reference evidence="2" key="1">
    <citation type="journal article" date="2014" name="Int. J. Syst. Evol. Microbiol.">
        <title>Complete genome sequence of Corynebacterium casei LMG S-19264T (=DSM 44701T), isolated from a smear-ripened cheese.</title>
        <authorList>
            <consortium name="US DOE Joint Genome Institute (JGI-PGF)"/>
            <person name="Walter F."/>
            <person name="Albersmeier A."/>
            <person name="Kalinowski J."/>
            <person name="Ruckert C."/>
        </authorList>
    </citation>
    <scope>NUCLEOTIDE SEQUENCE</scope>
    <source>
        <strain evidence="2">CGMCC 4.7403</strain>
    </source>
</reference>
<dbReference type="EMBL" id="BNAT01000016">
    <property type="protein sequence ID" value="GHE30226.1"/>
    <property type="molecule type" value="Genomic_DNA"/>
</dbReference>
<feature type="compositionally biased region" description="Polar residues" evidence="1">
    <location>
        <begin position="18"/>
        <end position="27"/>
    </location>
</feature>
<accession>A0A919DAX3</accession>
<gene>
    <name evidence="2" type="ORF">GCM10017771_46340</name>
</gene>
<dbReference type="Proteomes" id="UP000603227">
    <property type="component" value="Unassembled WGS sequence"/>
</dbReference>
<feature type="region of interest" description="Disordered" evidence="1">
    <location>
        <begin position="87"/>
        <end position="110"/>
    </location>
</feature>
<evidence type="ECO:0000256" key="1">
    <source>
        <dbReference type="SAM" id="MobiDB-lite"/>
    </source>
</evidence>
<evidence type="ECO:0000313" key="2">
    <source>
        <dbReference type="EMBL" id="GHE30226.1"/>
    </source>
</evidence>
<organism evidence="2 3">
    <name type="scientific">Streptomyces capitiformicae</name>
    <dbReference type="NCBI Taxonomy" id="2014920"/>
    <lineage>
        <taxon>Bacteria</taxon>
        <taxon>Bacillati</taxon>
        <taxon>Actinomycetota</taxon>
        <taxon>Actinomycetes</taxon>
        <taxon>Kitasatosporales</taxon>
        <taxon>Streptomycetaceae</taxon>
        <taxon>Streptomyces</taxon>
    </lineage>
</organism>
<sequence>MGLDTGAQELALRPVAGQRSSRTSNHTGGADHLTALELLAGQIDMHDLDVLPEMLTVWRPAPAGPHSTPWTPDPRPASYLQEAHIREARITGPGPRPPPGWRPSSNCPGN</sequence>
<feature type="region of interest" description="Disordered" evidence="1">
    <location>
        <begin position="1"/>
        <end position="29"/>
    </location>
</feature>
<protein>
    <submittedName>
        <fullName evidence="2">Uncharacterized protein</fullName>
    </submittedName>
</protein>
<name>A0A919DAX3_9ACTN</name>
<proteinExistence type="predicted"/>
<comment type="caution">
    <text evidence="2">The sequence shown here is derived from an EMBL/GenBank/DDBJ whole genome shotgun (WGS) entry which is preliminary data.</text>
</comment>
<dbReference type="AlphaFoldDB" id="A0A919DAX3"/>
<reference evidence="2" key="2">
    <citation type="submission" date="2020-09" db="EMBL/GenBank/DDBJ databases">
        <authorList>
            <person name="Sun Q."/>
            <person name="Zhou Y."/>
        </authorList>
    </citation>
    <scope>NUCLEOTIDE SEQUENCE</scope>
    <source>
        <strain evidence="2">CGMCC 4.7403</strain>
    </source>
</reference>
<keyword evidence="3" id="KW-1185">Reference proteome</keyword>